<dbReference type="AlphaFoldDB" id="A0A382QVM6"/>
<feature type="transmembrane region" description="Helical" evidence="1">
    <location>
        <begin position="82"/>
        <end position="106"/>
    </location>
</feature>
<proteinExistence type="predicted"/>
<feature type="transmembrane region" description="Helical" evidence="1">
    <location>
        <begin position="205"/>
        <end position="228"/>
    </location>
</feature>
<keyword evidence="1" id="KW-1133">Transmembrane helix</keyword>
<dbReference type="InterPro" id="IPR022134">
    <property type="entry name" value="DUF3667"/>
</dbReference>
<feature type="transmembrane region" description="Helical" evidence="1">
    <location>
        <begin position="181"/>
        <end position="199"/>
    </location>
</feature>
<feature type="transmembrane region" description="Helical" evidence="1">
    <location>
        <begin position="240"/>
        <end position="265"/>
    </location>
</feature>
<evidence type="ECO:0000256" key="1">
    <source>
        <dbReference type="SAM" id="Phobius"/>
    </source>
</evidence>
<sequence>MLKEKICKNCNSELVGLYCSECGQKNTELLSVKAIVKELTDNVFSFDSRFFITLKYLMIKPGFLTKEYWAGRRTTYLPPLRMYLVLSVFYFFLHSIMNEGLLHIIIDKSPQNNPKTWALNTDGVPQIFHFIIDNLNKGIKVTDERGLSKNIIGDFMPSAMFILMPFMGLLLLFVYKKKKLFYSYHLITVLHFHCFVFFLNSVEELIPIIDAIIPLFFFYYAVSMLKVIYQDSWVKTSMKFMMLLVTYGTVVLLTSLAIIFGSIFVRGLSA</sequence>
<organism evidence="2">
    <name type="scientific">marine metagenome</name>
    <dbReference type="NCBI Taxonomy" id="408172"/>
    <lineage>
        <taxon>unclassified sequences</taxon>
        <taxon>metagenomes</taxon>
        <taxon>ecological metagenomes</taxon>
    </lineage>
</organism>
<gene>
    <name evidence="2" type="ORF">METZ01_LOCUS342403</name>
</gene>
<keyword evidence="1" id="KW-0812">Transmembrane</keyword>
<dbReference type="EMBL" id="UINC01117248">
    <property type="protein sequence ID" value="SVC89549.1"/>
    <property type="molecule type" value="Genomic_DNA"/>
</dbReference>
<evidence type="ECO:0000313" key="2">
    <source>
        <dbReference type="EMBL" id="SVC89549.1"/>
    </source>
</evidence>
<dbReference type="Pfam" id="PF12412">
    <property type="entry name" value="DUF3667"/>
    <property type="match status" value="1"/>
</dbReference>
<reference evidence="2" key="1">
    <citation type="submission" date="2018-05" db="EMBL/GenBank/DDBJ databases">
        <authorList>
            <person name="Lanie J.A."/>
            <person name="Ng W.-L."/>
            <person name="Kazmierczak K.M."/>
            <person name="Andrzejewski T.M."/>
            <person name="Davidsen T.M."/>
            <person name="Wayne K.J."/>
            <person name="Tettelin H."/>
            <person name="Glass J.I."/>
            <person name="Rusch D."/>
            <person name="Podicherti R."/>
            <person name="Tsui H.-C.T."/>
            <person name="Winkler M.E."/>
        </authorList>
    </citation>
    <scope>NUCLEOTIDE SEQUENCE</scope>
</reference>
<keyword evidence="1" id="KW-0472">Membrane</keyword>
<protein>
    <recommendedName>
        <fullName evidence="3">DUF3667 domain-containing protein</fullName>
    </recommendedName>
</protein>
<accession>A0A382QVM6</accession>
<evidence type="ECO:0008006" key="3">
    <source>
        <dbReference type="Google" id="ProtNLM"/>
    </source>
</evidence>
<name>A0A382QVM6_9ZZZZ</name>
<feature type="transmembrane region" description="Helical" evidence="1">
    <location>
        <begin position="155"/>
        <end position="174"/>
    </location>
</feature>